<evidence type="ECO:0000313" key="5">
    <source>
        <dbReference type="Proteomes" id="UP001652622"/>
    </source>
</evidence>
<dbReference type="PROSITE" id="PS00626">
    <property type="entry name" value="RCC1_2"/>
    <property type="match status" value="3"/>
</dbReference>
<feature type="repeat" description="RCC1" evidence="2">
    <location>
        <begin position="344"/>
        <end position="397"/>
    </location>
</feature>
<dbReference type="PANTHER" id="PTHR22872:SF9">
    <property type="entry name" value="X-LINKED RETINITIS PIGMENTOSA GTPASE REGULATOR"/>
    <property type="match status" value="1"/>
</dbReference>
<feature type="compositionally biased region" description="Basic residues" evidence="3">
    <location>
        <begin position="732"/>
        <end position="748"/>
    </location>
</feature>
<evidence type="ECO:0000256" key="3">
    <source>
        <dbReference type="SAM" id="MobiDB-lite"/>
    </source>
</evidence>
<dbReference type="InterPro" id="IPR009091">
    <property type="entry name" value="RCC1/BLIP-II"/>
</dbReference>
<accession>A0ABM3ZNV6</accession>
<feature type="compositionally biased region" description="Polar residues" evidence="3">
    <location>
        <begin position="760"/>
        <end position="776"/>
    </location>
</feature>
<feature type="compositionally biased region" description="Polar residues" evidence="3">
    <location>
        <begin position="465"/>
        <end position="476"/>
    </location>
</feature>
<feature type="domain" description="RCC1-like" evidence="4">
    <location>
        <begin position="56"/>
        <end position="307"/>
    </location>
</feature>
<dbReference type="InterPro" id="IPR000408">
    <property type="entry name" value="Reg_chr_condens"/>
</dbReference>
<dbReference type="RefSeq" id="XP_060550044.1">
    <property type="nucleotide sequence ID" value="XM_060694061.1"/>
</dbReference>
<evidence type="ECO:0000259" key="4">
    <source>
        <dbReference type="Pfam" id="PF25390"/>
    </source>
</evidence>
<dbReference type="PANTHER" id="PTHR22872">
    <property type="entry name" value="BTK-BINDING PROTEIN-RELATED"/>
    <property type="match status" value="1"/>
</dbReference>
<dbReference type="Gene3D" id="2.130.10.30">
    <property type="entry name" value="Regulator of chromosome condensation 1/beta-lactamase-inhibitor protein II"/>
    <property type="match status" value="1"/>
</dbReference>
<keyword evidence="5" id="KW-1185">Reference proteome</keyword>
<feature type="repeat" description="RCC1" evidence="2">
    <location>
        <begin position="84"/>
        <end position="135"/>
    </location>
</feature>
<organism evidence="5 6">
    <name type="scientific">Pantherophis guttatus</name>
    <name type="common">Corn snake</name>
    <name type="synonym">Elaphe guttata</name>
    <dbReference type="NCBI Taxonomy" id="94885"/>
    <lineage>
        <taxon>Eukaryota</taxon>
        <taxon>Metazoa</taxon>
        <taxon>Chordata</taxon>
        <taxon>Craniata</taxon>
        <taxon>Vertebrata</taxon>
        <taxon>Euteleostomi</taxon>
        <taxon>Lepidosauria</taxon>
        <taxon>Squamata</taxon>
        <taxon>Bifurcata</taxon>
        <taxon>Unidentata</taxon>
        <taxon>Episquamata</taxon>
        <taxon>Toxicofera</taxon>
        <taxon>Serpentes</taxon>
        <taxon>Colubroidea</taxon>
        <taxon>Colubridae</taxon>
        <taxon>Colubrinae</taxon>
        <taxon>Pantherophis</taxon>
    </lineage>
</organism>
<dbReference type="SUPFAM" id="SSF50985">
    <property type="entry name" value="RCC1/BLIP-II"/>
    <property type="match status" value="1"/>
</dbReference>
<protein>
    <submittedName>
        <fullName evidence="6">X-linked retinitis pigmentosa GTPase regulator isoform X1</fullName>
    </submittedName>
</protein>
<feature type="region of interest" description="Disordered" evidence="3">
    <location>
        <begin position="551"/>
        <end position="809"/>
    </location>
</feature>
<dbReference type="Pfam" id="PF25390">
    <property type="entry name" value="WD40_RLD"/>
    <property type="match status" value="1"/>
</dbReference>
<dbReference type="Proteomes" id="UP001652622">
    <property type="component" value="Unplaced"/>
</dbReference>
<feature type="compositionally biased region" description="Basic and acidic residues" evidence="3">
    <location>
        <begin position="719"/>
        <end position="731"/>
    </location>
</feature>
<evidence type="ECO:0000313" key="6">
    <source>
        <dbReference type="RefSeq" id="XP_060550044.1"/>
    </source>
</evidence>
<dbReference type="GeneID" id="117669409"/>
<dbReference type="PRINTS" id="PR00633">
    <property type="entry name" value="RCCNDNSATION"/>
</dbReference>
<feature type="compositionally biased region" description="Basic and acidic residues" evidence="3">
    <location>
        <begin position="674"/>
        <end position="691"/>
    </location>
</feature>
<feature type="compositionally biased region" description="Basic and acidic residues" evidence="3">
    <location>
        <begin position="564"/>
        <end position="582"/>
    </location>
</feature>
<feature type="repeat" description="RCC1" evidence="2">
    <location>
        <begin position="239"/>
        <end position="291"/>
    </location>
</feature>
<feature type="compositionally biased region" description="Polar residues" evidence="3">
    <location>
        <begin position="709"/>
        <end position="718"/>
    </location>
</feature>
<feature type="repeat" description="RCC1" evidence="2">
    <location>
        <begin position="291"/>
        <end position="343"/>
    </location>
</feature>
<evidence type="ECO:0000256" key="1">
    <source>
        <dbReference type="ARBA" id="ARBA00022737"/>
    </source>
</evidence>
<feature type="compositionally biased region" description="Acidic residues" evidence="3">
    <location>
        <begin position="503"/>
        <end position="518"/>
    </location>
</feature>
<sequence>MAEDLFTSGLGAACGSIYQPGTAPSPLLPVMGEAVEQVPESGAIFTFGKSKFAENVPSQFWFKNDKPLHMSCGDEHTSVVTENGKLYMFGSNNWGQLGLGTKNTVSKPTCVKVLKPEKVKLAACGRNHTLIYTEKRNLYATGGNSEGQLGLGGTEERSAFHLVSYFTSQHKIKQLAAGSYTSAALTEDGQLFMWGDNSEGQIGLGNEANACVPHQVDVGKPVFWISCGYYHSALITCDGELYTFGESDNGKLGLSLEQLKNNRVPQLVSGIPSRVNKVACGGGHTVALAGGEVYTFGLGQYGQLGLGTFIFETSEPKMVDHLGKHKICHIASGENHTALITENGLMYTFGDGRHGKLGLGKENYTNQFVPTLCSNFLRFTVHLAACGGCHMLVFAAPRPKTYDNIHELEENEPNLSLKVFEMGGDADTFQQTFSARVRRREKKEKSPEQCSRLLRTLPPLGKTSLKLTSSDISSTLPLGRTDRNKESESIVAHETGDKKEENSDTEDNSTENDSDENEERTLGDTADVLNMTHVMKLNPNDQLVELAPVQKKKFQQSYDEEDRSDSHNTEEQVEQEQKEKHQQKQFNTAQVPKEGKSNKYFENGENNHMAVETIEDQKMSAEEATCTSSDDDNEKVHDENKDCEKEEKEPDTAKYYEDQALDDEEEQSSLLCENEEKNLTNTETTEKDKPISDNSPVKQACEKTEIHTENNSSQATTDNQDRTSGRLLDKAKRVKFSFFKRRSMKQKNTHSCDESKLENLPQSEQDTGNQASISAETSKDENQNHTGKNQRGSPSIYQNRKSSSTCIIL</sequence>
<reference evidence="6" key="1">
    <citation type="submission" date="2025-08" db="UniProtKB">
        <authorList>
            <consortium name="RefSeq"/>
        </authorList>
    </citation>
    <scope>IDENTIFICATION</scope>
    <source>
        <tissue evidence="6">Blood</tissue>
    </source>
</reference>
<name>A0ABM3ZNV6_PANGU</name>
<evidence type="ECO:0000256" key="2">
    <source>
        <dbReference type="PROSITE-ProRule" id="PRU00235"/>
    </source>
</evidence>
<feature type="compositionally biased region" description="Polar residues" evidence="3">
    <location>
        <begin position="784"/>
        <end position="809"/>
    </location>
</feature>
<dbReference type="InterPro" id="IPR051625">
    <property type="entry name" value="Signaling_Regulatory_Domain"/>
</dbReference>
<feature type="repeat" description="RCC1" evidence="2">
    <location>
        <begin position="189"/>
        <end position="238"/>
    </location>
</feature>
<feature type="region of interest" description="Disordered" evidence="3">
    <location>
        <begin position="435"/>
        <end position="522"/>
    </location>
</feature>
<keyword evidence="1" id="KW-0677">Repeat</keyword>
<proteinExistence type="predicted"/>
<dbReference type="PROSITE" id="PS50012">
    <property type="entry name" value="RCC1_3"/>
    <property type="match status" value="6"/>
</dbReference>
<gene>
    <name evidence="6" type="primary">RPGR</name>
</gene>
<dbReference type="Pfam" id="PF00415">
    <property type="entry name" value="RCC1"/>
    <property type="match status" value="1"/>
</dbReference>
<dbReference type="InterPro" id="IPR058923">
    <property type="entry name" value="RCC1-like_dom"/>
</dbReference>
<feature type="compositionally biased region" description="Basic and acidic residues" evidence="3">
    <location>
        <begin position="634"/>
        <end position="657"/>
    </location>
</feature>
<feature type="repeat" description="RCC1" evidence="2">
    <location>
        <begin position="136"/>
        <end position="188"/>
    </location>
</feature>